<dbReference type="EMBL" id="JAKKPZ010000010">
    <property type="protein sequence ID" value="KAI1716565.1"/>
    <property type="molecule type" value="Genomic_DNA"/>
</dbReference>
<sequence length="135" mass="15804">MTFFCHQCERTVNIVTSQHAIQCQYCHAGFLEEQTSFSNDYRSAMSNGRLYSRFRLNPLAAPKLDRMQKARFAPKICCEQSKEETLCTPCMEGFQPNETLFRLECAHVFHRRCILPWLRRSRTCPNCRSAVNVKM</sequence>
<dbReference type="GO" id="GO:0008270">
    <property type="term" value="F:zinc ion binding"/>
    <property type="evidence" value="ECO:0007669"/>
    <property type="project" value="UniProtKB-KW"/>
</dbReference>
<dbReference type="PROSITE" id="PS50089">
    <property type="entry name" value="ZF_RING_2"/>
    <property type="match status" value="1"/>
</dbReference>
<feature type="domain" description="RING-type" evidence="9">
    <location>
        <begin position="87"/>
        <end position="128"/>
    </location>
</feature>
<evidence type="ECO:0000256" key="3">
    <source>
        <dbReference type="ARBA" id="ARBA00022679"/>
    </source>
</evidence>
<dbReference type="Pfam" id="PF14369">
    <property type="entry name" value="Zn_ribbon_19"/>
    <property type="match status" value="1"/>
</dbReference>
<dbReference type="InterPro" id="IPR001841">
    <property type="entry name" value="Znf_RING"/>
</dbReference>
<dbReference type="InterPro" id="IPR039525">
    <property type="entry name" value="RNF126-like_zinc-ribbon"/>
</dbReference>
<accession>A0AAD4R570</accession>
<evidence type="ECO:0000256" key="6">
    <source>
        <dbReference type="ARBA" id="ARBA00022786"/>
    </source>
</evidence>
<dbReference type="SUPFAM" id="SSF57850">
    <property type="entry name" value="RING/U-box"/>
    <property type="match status" value="1"/>
</dbReference>
<organism evidence="10 11">
    <name type="scientific">Ditylenchus destructor</name>
    <dbReference type="NCBI Taxonomy" id="166010"/>
    <lineage>
        <taxon>Eukaryota</taxon>
        <taxon>Metazoa</taxon>
        <taxon>Ecdysozoa</taxon>
        <taxon>Nematoda</taxon>
        <taxon>Chromadorea</taxon>
        <taxon>Rhabditida</taxon>
        <taxon>Tylenchina</taxon>
        <taxon>Tylenchomorpha</taxon>
        <taxon>Sphaerularioidea</taxon>
        <taxon>Anguinidae</taxon>
        <taxon>Anguininae</taxon>
        <taxon>Ditylenchus</taxon>
    </lineage>
</organism>
<dbReference type="PANTHER" id="PTHR45931:SF16">
    <property type="entry name" value="RING_U-BOX SUPERFAMILY PROTEIN"/>
    <property type="match status" value="1"/>
</dbReference>
<name>A0AAD4R570_9BILA</name>
<dbReference type="Pfam" id="PF13639">
    <property type="entry name" value="zf-RING_2"/>
    <property type="match status" value="1"/>
</dbReference>
<keyword evidence="5 8" id="KW-0863">Zinc-finger</keyword>
<dbReference type="InterPro" id="IPR013083">
    <property type="entry name" value="Znf_RING/FYVE/PHD"/>
</dbReference>
<evidence type="ECO:0000259" key="9">
    <source>
        <dbReference type="PROSITE" id="PS50089"/>
    </source>
</evidence>
<evidence type="ECO:0000256" key="7">
    <source>
        <dbReference type="ARBA" id="ARBA00022833"/>
    </source>
</evidence>
<evidence type="ECO:0000256" key="8">
    <source>
        <dbReference type="PROSITE-ProRule" id="PRU00175"/>
    </source>
</evidence>
<dbReference type="Gene3D" id="3.30.40.10">
    <property type="entry name" value="Zinc/RING finger domain, C3HC4 (zinc finger)"/>
    <property type="match status" value="1"/>
</dbReference>
<dbReference type="Proteomes" id="UP001201812">
    <property type="component" value="Unassembled WGS sequence"/>
</dbReference>
<reference evidence="10" key="1">
    <citation type="submission" date="2022-01" db="EMBL/GenBank/DDBJ databases">
        <title>Genome Sequence Resource for Two Populations of Ditylenchus destructor, the Migratory Endoparasitic Phytonematode.</title>
        <authorList>
            <person name="Zhang H."/>
            <person name="Lin R."/>
            <person name="Xie B."/>
        </authorList>
    </citation>
    <scope>NUCLEOTIDE SEQUENCE</scope>
    <source>
        <strain evidence="10">BazhouSP</strain>
    </source>
</reference>
<protein>
    <recommendedName>
        <fullName evidence="2">RING-type E3 ubiquitin transferase</fullName>
        <ecNumber evidence="2">2.3.2.27</ecNumber>
    </recommendedName>
</protein>
<keyword evidence="7" id="KW-0862">Zinc</keyword>
<evidence type="ECO:0000256" key="1">
    <source>
        <dbReference type="ARBA" id="ARBA00000900"/>
    </source>
</evidence>
<dbReference type="GO" id="GO:0006511">
    <property type="term" value="P:ubiquitin-dependent protein catabolic process"/>
    <property type="evidence" value="ECO:0007669"/>
    <property type="project" value="TreeGrafter"/>
</dbReference>
<dbReference type="GO" id="GO:0005634">
    <property type="term" value="C:nucleus"/>
    <property type="evidence" value="ECO:0007669"/>
    <property type="project" value="TreeGrafter"/>
</dbReference>
<dbReference type="InterPro" id="IPR051834">
    <property type="entry name" value="RING_finger_E3_ligase"/>
</dbReference>
<keyword evidence="6" id="KW-0833">Ubl conjugation pathway</keyword>
<evidence type="ECO:0000256" key="2">
    <source>
        <dbReference type="ARBA" id="ARBA00012483"/>
    </source>
</evidence>
<comment type="caution">
    <text evidence="10">The sequence shown here is derived from an EMBL/GenBank/DDBJ whole genome shotgun (WGS) entry which is preliminary data.</text>
</comment>
<proteinExistence type="predicted"/>
<keyword evidence="3" id="KW-0808">Transferase</keyword>
<evidence type="ECO:0000313" key="11">
    <source>
        <dbReference type="Proteomes" id="UP001201812"/>
    </source>
</evidence>
<evidence type="ECO:0000256" key="5">
    <source>
        <dbReference type="ARBA" id="ARBA00022771"/>
    </source>
</evidence>
<dbReference type="SMART" id="SM00184">
    <property type="entry name" value="RING"/>
    <property type="match status" value="1"/>
</dbReference>
<evidence type="ECO:0000313" key="10">
    <source>
        <dbReference type="EMBL" id="KAI1716565.1"/>
    </source>
</evidence>
<keyword evidence="11" id="KW-1185">Reference proteome</keyword>
<dbReference type="EC" id="2.3.2.27" evidence="2"/>
<dbReference type="GO" id="GO:0061630">
    <property type="term" value="F:ubiquitin protein ligase activity"/>
    <property type="evidence" value="ECO:0007669"/>
    <property type="project" value="UniProtKB-EC"/>
</dbReference>
<evidence type="ECO:0000256" key="4">
    <source>
        <dbReference type="ARBA" id="ARBA00022723"/>
    </source>
</evidence>
<keyword evidence="4" id="KW-0479">Metal-binding</keyword>
<gene>
    <name evidence="10" type="ORF">DdX_07628</name>
</gene>
<dbReference type="PANTHER" id="PTHR45931">
    <property type="entry name" value="SI:CH211-59O9.10"/>
    <property type="match status" value="1"/>
</dbReference>
<dbReference type="AlphaFoldDB" id="A0AAD4R570"/>
<comment type="catalytic activity">
    <reaction evidence="1">
        <text>S-ubiquitinyl-[E2 ubiquitin-conjugating enzyme]-L-cysteine + [acceptor protein]-L-lysine = [E2 ubiquitin-conjugating enzyme]-L-cysteine + N(6)-ubiquitinyl-[acceptor protein]-L-lysine.</text>
        <dbReference type="EC" id="2.3.2.27"/>
    </reaction>
</comment>